<feature type="compositionally biased region" description="Low complexity" evidence="1">
    <location>
        <begin position="20"/>
        <end position="34"/>
    </location>
</feature>
<sequence>MRQSGSDPGSPPIPSPPDSPQSTGSNRSSQSTISRHSRSHTSDQGRRLATLEAELRRSSLARDRLVRDRDHLDLQVRQLRSDIRDMEVFQHGQRDEITRLEAEISNLAHDADDDPEVLRTHVLQLRTERNDFDRHAISAREDLHHAEGDRFRQDASFGNCRSRFAVWRRRQVRSATALASYNRISTSLAHQQPDRGGRSPLGGSACLAQADRDRALANLALVRATLTQVTSHRDLAFTQIAQVTEDRDLADRGTALQLWDQAIAERDQVRMDLLSEAARVAQLDDDSRWLAWSLRDGRAGWRISSLPTTN</sequence>
<protein>
    <submittedName>
        <fullName evidence="2">Uncharacterized protein</fullName>
    </submittedName>
</protein>
<dbReference type="EMBL" id="NBNE01003238">
    <property type="protein sequence ID" value="OWZ08201.1"/>
    <property type="molecule type" value="Genomic_DNA"/>
</dbReference>
<keyword evidence="3" id="KW-1185">Reference proteome</keyword>
<proteinExistence type="predicted"/>
<dbReference type="Proteomes" id="UP000198211">
    <property type="component" value="Unassembled WGS sequence"/>
</dbReference>
<name>A0A225VRN6_9STRA</name>
<feature type="compositionally biased region" description="Pro residues" evidence="1">
    <location>
        <begin position="9"/>
        <end position="19"/>
    </location>
</feature>
<organism evidence="2 3">
    <name type="scientific">Phytophthora megakarya</name>
    <dbReference type="NCBI Taxonomy" id="4795"/>
    <lineage>
        <taxon>Eukaryota</taxon>
        <taxon>Sar</taxon>
        <taxon>Stramenopiles</taxon>
        <taxon>Oomycota</taxon>
        <taxon>Peronosporomycetes</taxon>
        <taxon>Peronosporales</taxon>
        <taxon>Peronosporaceae</taxon>
        <taxon>Phytophthora</taxon>
    </lineage>
</organism>
<comment type="caution">
    <text evidence="2">The sequence shown here is derived from an EMBL/GenBank/DDBJ whole genome shotgun (WGS) entry which is preliminary data.</text>
</comment>
<evidence type="ECO:0000313" key="2">
    <source>
        <dbReference type="EMBL" id="OWZ08201.1"/>
    </source>
</evidence>
<accession>A0A225VRN6</accession>
<feature type="region of interest" description="Disordered" evidence="1">
    <location>
        <begin position="1"/>
        <end position="47"/>
    </location>
</feature>
<evidence type="ECO:0000256" key="1">
    <source>
        <dbReference type="SAM" id="MobiDB-lite"/>
    </source>
</evidence>
<evidence type="ECO:0000313" key="3">
    <source>
        <dbReference type="Proteomes" id="UP000198211"/>
    </source>
</evidence>
<gene>
    <name evidence="2" type="ORF">PHMEG_00019298</name>
</gene>
<dbReference type="AlphaFoldDB" id="A0A225VRN6"/>
<reference evidence="3" key="1">
    <citation type="submission" date="2017-03" db="EMBL/GenBank/DDBJ databases">
        <title>Phytopthora megakarya and P. palmivora, two closely related causual agents of cacao black pod achieved similar genome size and gene model numbers by different mechanisms.</title>
        <authorList>
            <person name="Ali S."/>
            <person name="Shao J."/>
            <person name="Larry D.J."/>
            <person name="Kronmiller B."/>
            <person name="Shen D."/>
            <person name="Strem M.D."/>
            <person name="Melnick R.L."/>
            <person name="Guiltinan M.J."/>
            <person name="Tyler B.M."/>
            <person name="Meinhardt L.W."/>
            <person name="Bailey B.A."/>
        </authorList>
    </citation>
    <scope>NUCLEOTIDE SEQUENCE [LARGE SCALE GENOMIC DNA]</scope>
    <source>
        <strain evidence="3">zdho120</strain>
    </source>
</reference>